<keyword evidence="5 6" id="KW-0472">Membrane</keyword>
<evidence type="ECO:0000256" key="5">
    <source>
        <dbReference type="ARBA" id="ARBA00023136"/>
    </source>
</evidence>
<dbReference type="Pfam" id="PF00892">
    <property type="entry name" value="EamA"/>
    <property type="match status" value="2"/>
</dbReference>
<evidence type="ECO:0000313" key="9">
    <source>
        <dbReference type="Proteomes" id="UP000671399"/>
    </source>
</evidence>
<reference evidence="8 9" key="1">
    <citation type="submission" date="2021-03" db="EMBL/GenBank/DDBJ databases">
        <authorList>
            <person name="Lee D.-H."/>
        </authorList>
    </citation>
    <scope>NUCLEOTIDE SEQUENCE [LARGE SCALE GENOMIC DNA]</scope>
    <source>
        <strain evidence="8 9">MMS20-R2-23</strain>
    </source>
</reference>
<dbReference type="RefSeq" id="WP_208566047.1">
    <property type="nucleotide sequence ID" value="NZ_JAGFWR010000002.1"/>
</dbReference>
<dbReference type="Proteomes" id="UP000671399">
    <property type="component" value="Unassembled WGS sequence"/>
</dbReference>
<feature type="transmembrane region" description="Helical" evidence="6">
    <location>
        <begin position="207"/>
        <end position="225"/>
    </location>
</feature>
<feature type="transmembrane region" description="Helical" evidence="6">
    <location>
        <begin position="168"/>
        <end position="186"/>
    </location>
</feature>
<keyword evidence="3 6" id="KW-0812">Transmembrane</keyword>
<organism evidence="8 9">
    <name type="scientific">Micromonospora antibiotica</name>
    <dbReference type="NCBI Taxonomy" id="2807623"/>
    <lineage>
        <taxon>Bacteria</taxon>
        <taxon>Bacillati</taxon>
        <taxon>Actinomycetota</taxon>
        <taxon>Actinomycetes</taxon>
        <taxon>Micromonosporales</taxon>
        <taxon>Micromonosporaceae</taxon>
        <taxon>Micromonospora</taxon>
    </lineage>
</organism>
<feature type="transmembrane region" description="Helical" evidence="6">
    <location>
        <begin position="237"/>
        <end position="259"/>
    </location>
</feature>
<dbReference type="InterPro" id="IPR050638">
    <property type="entry name" value="AA-Vitamin_Transporters"/>
</dbReference>
<dbReference type="Gene3D" id="1.10.3730.20">
    <property type="match status" value="1"/>
</dbReference>
<sequence length="329" mass="33815">MAGADRATVVAARPPAAPGRLGEPAATAVGLGAVYLLWGSTYLGNRITLESLSPMVSTAGRFLAAGVLVCTVVAVRRGPGRLRLPRAQWPGVAAGGVLMVGAGSALLAVGQQYVASGLASLLVAAMPLWVLLIRLGSGQRPRPAAVAGVLGGLAGLALLLVAAPGQGLHLAGMATIVASTVVWALGSTLTQRLAVPADHLVGTGWQMLVGGACVAVAGLFAGEWHDLRPAEVTTRSWLAWLYLMLVCTVVGFTVYTWLLRRAPLQLVATYAYVNPVIAVLLGMVVLDERLTGRQVLAGVVVLASVALVVAVERHRQLRGLPPGTPVTPP</sequence>
<protein>
    <submittedName>
        <fullName evidence="8">EamA family transporter</fullName>
    </submittedName>
</protein>
<dbReference type="InterPro" id="IPR037185">
    <property type="entry name" value="EmrE-like"/>
</dbReference>
<evidence type="ECO:0000256" key="2">
    <source>
        <dbReference type="ARBA" id="ARBA00007362"/>
    </source>
</evidence>
<dbReference type="InterPro" id="IPR000620">
    <property type="entry name" value="EamA_dom"/>
</dbReference>
<proteinExistence type="inferred from homology"/>
<comment type="caution">
    <text evidence="8">The sequence shown here is derived from an EMBL/GenBank/DDBJ whole genome shotgun (WGS) entry which is preliminary data.</text>
</comment>
<keyword evidence="9" id="KW-1185">Reference proteome</keyword>
<dbReference type="SUPFAM" id="SSF103481">
    <property type="entry name" value="Multidrug resistance efflux transporter EmrE"/>
    <property type="match status" value="2"/>
</dbReference>
<dbReference type="EMBL" id="JAGFWR010000002">
    <property type="protein sequence ID" value="MBO4160374.1"/>
    <property type="molecule type" value="Genomic_DNA"/>
</dbReference>
<evidence type="ECO:0000259" key="7">
    <source>
        <dbReference type="Pfam" id="PF00892"/>
    </source>
</evidence>
<gene>
    <name evidence="8" type="ORF">JQN83_06050</name>
</gene>
<evidence type="ECO:0000256" key="1">
    <source>
        <dbReference type="ARBA" id="ARBA00004141"/>
    </source>
</evidence>
<feature type="domain" description="EamA" evidence="7">
    <location>
        <begin position="35"/>
        <end position="160"/>
    </location>
</feature>
<feature type="domain" description="EamA" evidence="7">
    <location>
        <begin position="171"/>
        <end position="309"/>
    </location>
</feature>
<evidence type="ECO:0000256" key="6">
    <source>
        <dbReference type="SAM" id="Phobius"/>
    </source>
</evidence>
<feature type="transmembrane region" description="Helical" evidence="6">
    <location>
        <begin position="144"/>
        <end position="162"/>
    </location>
</feature>
<feature type="transmembrane region" description="Helical" evidence="6">
    <location>
        <begin position="266"/>
        <end position="286"/>
    </location>
</feature>
<feature type="transmembrane region" description="Helical" evidence="6">
    <location>
        <begin position="292"/>
        <end position="311"/>
    </location>
</feature>
<comment type="similarity">
    <text evidence="2">Belongs to the EamA transporter family.</text>
</comment>
<accession>A0ABS3V472</accession>
<feature type="transmembrane region" description="Helical" evidence="6">
    <location>
        <begin position="21"/>
        <end position="38"/>
    </location>
</feature>
<evidence type="ECO:0000313" key="8">
    <source>
        <dbReference type="EMBL" id="MBO4160374.1"/>
    </source>
</evidence>
<name>A0ABS3V472_9ACTN</name>
<feature type="transmembrane region" description="Helical" evidence="6">
    <location>
        <begin position="58"/>
        <end position="75"/>
    </location>
</feature>
<dbReference type="PANTHER" id="PTHR32322">
    <property type="entry name" value="INNER MEMBRANE TRANSPORTER"/>
    <property type="match status" value="1"/>
</dbReference>
<evidence type="ECO:0000256" key="3">
    <source>
        <dbReference type="ARBA" id="ARBA00022692"/>
    </source>
</evidence>
<comment type="subcellular location">
    <subcellularLocation>
        <location evidence="1">Membrane</location>
        <topology evidence="1">Multi-pass membrane protein</topology>
    </subcellularLocation>
</comment>
<evidence type="ECO:0000256" key="4">
    <source>
        <dbReference type="ARBA" id="ARBA00022989"/>
    </source>
</evidence>
<keyword evidence="4 6" id="KW-1133">Transmembrane helix</keyword>
<dbReference type="PANTHER" id="PTHR32322:SF2">
    <property type="entry name" value="EAMA DOMAIN-CONTAINING PROTEIN"/>
    <property type="match status" value="1"/>
</dbReference>
<feature type="transmembrane region" description="Helical" evidence="6">
    <location>
        <begin position="113"/>
        <end position="132"/>
    </location>
</feature>
<feature type="transmembrane region" description="Helical" evidence="6">
    <location>
        <begin position="87"/>
        <end position="107"/>
    </location>
</feature>